<feature type="chain" id="PRO_5045628521" description="Alpha/beta hydrolase fold-3 domain-containing protein" evidence="3">
    <location>
        <begin position="26"/>
        <end position="353"/>
    </location>
</feature>
<evidence type="ECO:0000313" key="6">
    <source>
        <dbReference type="Proteomes" id="UP001500187"/>
    </source>
</evidence>
<dbReference type="EMBL" id="BAABKP010000001">
    <property type="protein sequence ID" value="GAA4792148.1"/>
    <property type="molecule type" value="Genomic_DNA"/>
</dbReference>
<feature type="domain" description="Alpha/beta hydrolase fold-3" evidence="4">
    <location>
        <begin position="115"/>
        <end position="321"/>
    </location>
</feature>
<dbReference type="RefSeq" id="WP_345444981.1">
    <property type="nucleotide sequence ID" value="NZ_BAABKP010000001.1"/>
</dbReference>
<protein>
    <recommendedName>
        <fullName evidence="4">Alpha/beta hydrolase fold-3 domain-containing protein</fullName>
    </recommendedName>
</protein>
<gene>
    <name evidence="5" type="ORF">GCM10023352_08230</name>
</gene>
<comment type="similarity">
    <text evidence="1">Belongs to the 'GDXG' lipolytic enzyme family.</text>
</comment>
<dbReference type="PANTHER" id="PTHR48081:SF8">
    <property type="entry name" value="ALPHA_BETA HYDROLASE FOLD-3 DOMAIN-CONTAINING PROTEIN-RELATED"/>
    <property type="match status" value="1"/>
</dbReference>
<comment type="caution">
    <text evidence="5">The sequence shown here is derived from an EMBL/GenBank/DDBJ whole genome shotgun (WGS) entry which is preliminary data.</text>
</comment>
<dbReference type="PANTHER" id="PTHR48081">
    <property type="entry name" value="AB HYDROLASE SUPERFAMILY PROTEIN C4A8.06C"/>
    <property type="match status" value="1"/>
</dbReference>
<dbReference type="InterPro" id="IPR050300">
    <property type="entry name" value="GDXG_lipolytic_enzyme"/>
</dbReference>
<sequence length="353" mass="38273">MTAKKRLFAAGGVLAAGLSATGAGLATLSSRYPQTDKELLLPGWLVSRYTGFSTVSELVDAPRSKPTAHDIDVPTHRRIDISRIMIDGPAGPLPLYIYRAKKRVGEDAGRGSTALFWLHGGGYARGSASAEVRSIADFVLTTDTVVIAPEYRTSVQAPYPAAFDDSYAALLWTRDNWRTLGTNPDQLLIGGMSAGGGLAIALALKARDTGEVQLAFQLPLYPMMNDRMDTPSMMGNEELVWDETKNRLAWELYLGDLFGSNRAPAYAAPARAESFEGLPPAYTFIGLQDPFLDETVDYVEALQGAGVPVTYDLYEGGFHGFDHFTWTALARTARANCLAAYQQAVETCFAPQK</sequence>
<dbReference type="Gene3D" id="3.40.50.1820">
    <property type="entry name" value="alpha/beta hydrolase"/>
    <property type="match status" value="1"/>
</dbReference>
<dbReference type="Pfam" id="PF07859">
    <property type="entry name" value="Abhydrolase_3"/>
    <property type="match status" value="1"/>
</dbReference>
<reference evidence="6" key="1">
    <citation type="journal article" date="2019" name="Int. J. Syst. Evol. Microbiol.">
        <title>The Global Catalogue of Microorganisms (GCM) 10K type strain sequencing project: providing services to taxonomists for standard genome sequencing and annotation.</title>
        <authorList>
            <consortium name="The Broad Institute Genomics Platform"/>
            <consortium name="The Broad Institute Genome Sequencing Center for Infectious Disease"/>
            <person name="Wu L."/>
            <person name="Ma J."/>
        </authorList>
    </citation>
    <scope>NUCLEOTIDE SEQUENCE [LARGE SCALE GENOMIC DNA]</scope>
    <source>
        <strain evidence="6">JCM 18541</strain>
    </source>
</reference>
<keyword evidence="6" id="KW-1185">Reference proteome</keyword>
<accession>A0ABP9B8L9</accession>
<evidence type="ECO:0000256" key="2">
    <source>
        <dbReference type="ARBA" id="ARBA00022801"/>
    </source>
</evidence>
<keyword evidence="2" id="KW-0378">Hydrolase</keyword>
<name>A0ABP9B8L9_9MICC</name>
<dbReference type="SUPFAM" id="SSF53474">
    <property type="entry name" value="alpha/beta-Hydrolases"/>
    <property type="match status" value="1"/>
</dbReference>
<dbReference type="InterPro" id="IPR013094">
    <property type="entry name" value="AB_hydrolase_3"/>
</dbReference>
<dbReference type="PROSITE" id="PS01173">
    <property type="entry name" value="LIPASE_GDXG_HIS"/>
    <property type="match status" value="1"/>
</dbReference>
<evidence type="ECO:0000256" key="3">
    <source>
        <dbReference type="SAM" id="SignalP"/>
    </source>
</evidence>
<proteinExistence type="inferred from homology"/>
<feature type="signal peptide" evidence="3">
    <location>
        <begin position="1"/>
        <end position="25"/>
    </location>
</feature>
<evidence type="ECO:0000313" key="5">
    <source>
        <dbReference type="EMBL" id="GAA4792148.1"/>
    </source>
</evidence>
<dbReference type="InterPro" id="IPR002168">
    <property type="entry name" value="Lipase_GDXG_HIS_AS"/>
</dbReference>
<keyword evidence="3" id="KW-0732">Signal</keyword>
<evidence type="ECO:0000256" key="1">
    <source>
        <dbReference type="ARBA" id="ARBA00010515"/>
    </source>
</evidence>
<organism evidence="5 6">
    <name type="scientific">Rothia endophytica</name>
    <dbReference type="NCBI Taxonomy" id="1324766"/>
    <lineage>
        <taxon>Bacteria</taxon>
        <taxon>Bacillati</taxon>
        <taxon>Actinomycetota</taxon>
        <taxon>Actinomycetes</taxon>
        <taxon>Micrococcales</taxon>
        <taxon>Micrococcaceae</taxon>
        <taxon>Rothia</taxon>
    </lineage>
</organism>
<evidence type="ECO:0000259" key="4">
    <source>
        <dbReference type="Pfam" id="PF07859"/>
    </source>
</evidence>
<dbReference type="Proteomes" id="UP001500187">
    <property type="component" value="Unassembled WGS sequence"/>
</dbReference>
<dbReference type="InterPro" id="IPR029058">
    <property type="entry name" value="AB_hydrolase_fold"/>
</dbReference>